<dbReference type="PANTHER" id="PTHR10277">
    <property type="entry name" value="HOMOCITRATE SYNTHASE-RELATED"/>
    <property type="match status" value="1"/>
</dbReference>
<dbReference type="Pfam" id="PF00682">
    <property type="entry name" value="HMGL-like"/>
    <property type="match status" value="1"/>
</dbReference>
<evidence type="ECO:0000259" key="2">
    <source>
        <dbReference type="PROSITE" id="PS50991"/>
    </source>
</evidence>
<dbReference type="RefSeq" id="WP_126018951.1">
    <property type="nucleotide sequence ID" value="NZ_CP034437.1"/>
</dbReference>
<evidence type="ECO:0000313" key="4">
    <source>
        <dbReference type="Proteomes" id="UP000272528"/>
    </source>
</evidence>
<dbReference type="CDD" id="cd07944">
    <property type="entry name" value="DRE_TIM_HOA_like"/>
    <property type="match status" value="1"/>
</dbReference>
<dbReference type="OrthoDB" id="9804858at2"/>
<organism evidence="3 4">
    <name type="scientific">Paenibacillus albus</name>
    <dbReference type="NCBI Taxonomy" id="2495582"/>
    <lineage>
        <taxon>Bacteria</taxon>
        <taxon>Bacillati</taxon>
        <taxon>Bacillota</taxon>
        <taxon>Bacilli</taxon>
        <taxon>Bacillales</taxon>
        <taxon>Paenibacillaceae</taxon>
        <taxon>Paenibacillus</taxon>
    </lineage>
</organism>
<dbReference type="EMBL" id="CP034437">
    <property type="protein sequence ID" value="AZN42877.1"/>
    <property type="molecule type" value="Genomic_DNA"/>
</dbReference>
<evidence type="ECO:0000313" key="3">
    <source>
        <dbReference type="EMBL" id="AZN42877.1"/>
    </source>
</evidence>
<dbReference type="GO" id="GO:0003852">
    <property type="term" value="F:2-isopropylmalate synthase activity"/>
    <property type="evidence" value="ECO:0007669"/>
    <property type="project" value="TreeGrafter"/>
</dbReference>
<dbReference type="KEGG" id="palb:EJC50_26675"/>
<accession>A0A3S9AAU0</accession>
<dbReference type="Gene3D" id="3.20.20.70">
    <property type="entry name" value="Aldolase class I"/>
    <property type="match status" value="1"/>
</dbReference>
<name>A0A3S9AAU0_9BACL</name>
<dbReference type="PROSITE" id="PS50991">
    <property type="entry name" value="PYR_CT"/>
    <property type="match status" value="1"/>
</dbReference>
<gene>
    <name evidence="3" type="ORF">EJC50_26675</name>
</gene>
<evidence type="ECO:0000256" key="1">
    <source>
        <dbReference type="ARBA" id="ARBA00023211"/>
    </source>
</evidence>
<dbReference type="Proteomes" id="UP000272528">
    <property type="component" value="Chromosome"/>
</dbReference>
<dbReference type="GO" id="GO:0009098">
    <property type="term" value="P:L-leucine biosynthetic process"/>
    <property type="evidence" value="ECO:0007669"/>
    <property type="project" value="TreeGrafter"/>
</dbReference>
<proteinExistence type="predicted"/>
<dbReference type="InterPro" id="IPR000891">
    <property type="entry name" value="PYR_CT"/>
</dbReference>
<protein>
    <submittedName>
        <fullName evidence="3">Nucleoid-structuring protein H-NS</fullName>
    </submittedName>
</protein>
<dbReference type="InterPro" id="IPR013785">
    <property type="entry name" value="Aldolase_TIM"/>
</dbReference>
<dbReference type="SUPFAM" id="SSF51569">
    <property type="entry name" value="Aldolase"/>
    <property type="match status" value="1"/>
</dbReference>
<dbReference type="PANTHER" id="PTHR10277:SF9">
    <property type="entry name" value="2-ISOPROPYLMALATE SYNTHASE 1, CHLOROPLASTIC-RELATED"/>
    <property type="match status" value="1"/>
</dbReference>
<keyword evidence="4" id="KW-1185">Reference proteome</keyword>
<sequence>MNASKKSNCKIVDCTVRDGGLVNNWDFSVEFVQHLYHSLNEAGVEYMEIGYKNSPKLLKGAEGAGPWRFLDDDFLRKVIPQKLNTKLSALVDIGRVDENDILPREESMLDLIRVACYIQDVPKALELVNVFHERGYETTLNIMALSNVMENQLLEAFELIEASVVDVVYVVDSYGSLDPNDFNYLVSKFQKYLPSKRLGVHTHNNMQLAFANTLISVEKGVEFLDASVYGMGRAAGNCPTELLVAHLKNTKYNVRPVLDMIEKHMITLREKEEWGYIIPYMITGMLDEHPRSAMALRDTADKDKAVDFYDKLTTPEVLHSK</sequence>
<dbReference type="InterPro" id="IPR050073">
    <property type="entry name" value="2-IPM_HCS-like"/>
</dbReference>
<reference evidence="4" key="1">
    <citation type="submission" date="2018-12" db="EMBL/GenBank/DDBJ databases">
        <title>Genome sequence of Peanibacillus sp.</title>
        <authorList>
            <person name="Subramani G."/>
            <person name="Srinivasan S."/>
            <person name="Kim M.K."/>
        </authorList>
    </citation>
    <scope>NUCLEOTIDE SEQUENCE [LARGE SCALE GENOMIC DNA]</scope>
    <source>
        <strain evidence="4">18JY67-1</strain>
    </source>
</reference>
<feature type="domain" description="Pyruvate carboxyltransferase" evidence="2">
    <location>
        <begin position="9"/>
        <end position="262"/>
    </location>
</feature>
<keyword evidence="1" id="KW-0464">Manganese</keyword>
<dbReference type="AlphaFoldDB" id="A0A3S9AAU0"/>